<dbReference type="Proteomes" id="UP000003302">
    <property type="component" value="Unassembled WGS sequence"/>
</dbReference>
<gene>
    <name evidence="1" type="ORF">SGF_03514</name>
</gene>
<sequence length="46" mass="4948">MAATVLHALDVHLCLLTVFYVGGPLCDNHSAVTAACLFYLNPIPDF</sequence>
<protein>
    <submittedName>
        <fullName evidence="1">Uncharacterized protein</fullName>
    </submittedName>
</protein>
<proteinExistence type="predicted"/>
<organism evidence="1 2">
    <name type="scientific">Shigella flexneri CDC 796-83</name>
    <dbReference type="NCBI Taxonomy" id="945360"/>
    <lineage>
        <taxon>Bacteria</taxon>
        <taxon>Pseudomonadati</taxon>
        <taxon>Pseudomonadota</taxon>
        <taxon>Gammaproteobacteria</taxon>
        <taxon>Enterobacterales</taxon>
        <taxon>Enterobacteriaceae</taxon>
        <taxon>Shigella</taxon>
    </lineage>
</organism>
<dbReference type="AlphaFoldDB" id="A0A6N3QJK8"/>
<comment type="caution">
    <text evidence="1">The sequence shown here is derived from an EMBL/GenBank/DDBJ whole genome shotgun (WGS) entry which is preliminary data.</text>
</comment>
<reference evidence="1 2" key="1">
    <citation type="submission" date="2011-01" db="EMBL/GenBank/DDBJ databases">
        <title>Shigella flexneri CDC 796-83 whole genome shotgun sequencing project.</title>
        <authorList>
            <person name="Mane S.P."/>
            <person name="Sobral B.W."/>
            <person name="Cebula T."/>
            <person name="Chertkov O."/>
            <person name="Munk A.C."/>
            <person name="Tapia R."/>
            <person name="Green L."/>
            <person name="Rogers Y."/>
            <person name="Detter J.C."/>
            <person name="Bruce D."/>
            <person name="Brettin T.S."/>
        </authorList>
    </citation>
    <scope>NUCLEOTIDE SEQUENCE [LARGE SCALE GENOMIC DNA]</scope>
    <source>
        <strain evidence="1 2">CDC 796-83</strain>
    </source>
</reference>
<name>A0A6N3QJK8_SHIFL</name>
<evidence type="ECO:0000313" key="2">
    <source>
        <dbReference type="Proteomes" id="UP000003302"/>
    </source>
</evidence>
<evidence type="ECO:0000313" key="1">
    <source>
        <dbReference type="EMBL" id="EFW59160.1"/>
    </source>
</evidence>
<dbReference type="EMBL" id="AERO01000140">
    <property type="protein sequence ID" value="EFW59160.1"/>
    <property type="molecule type" value="Genomic_DNA"/>
</dbReference>
<accession>A0A6N3QJK8</accession>